<dbReference type="KEGG" id="cyj:Cyan7822_4565"/>
<protein>
    <submittedName>
        <fullName evidence="1">Uncharacterized protein</fullName>
    </submittedName>
</protein>
<sequence length="122" mass="12927">MANTDPIVGHTFTVGSQKYLIDLRDVYDRAGYTVGSAFGISKLTENYTPGDSDDTITVAEGKARGLLMTIAISHKGTTGRSKVSKLTVPVAKVPTGLVAAKGKSHNSRKVISARIPRRVVLG</sequence>
<gene>
    <name evidence="1" type="ordered locus">Cyan7822_4098</name>
    <name evidence="2" type="ordered locus">Cyan7822_4565</name>
</gene>
<dbReference type="Proteomes" id="UP000008206">
    <property type="component" value="Chromosome"/>
</dbReference>
<organism evidence="1 3">
    <name type="scientific">Gloeothece verrucosa (strain PCC 7822)</name>
    <name type="common">Cyanothece sp. (strain PCC 7822)</name>
    <dbReference type="NCBI Taxonomy" id="497965"/>
    <lineage>
        <taxon>Bacteria</taxon>
        <taxon>Bacillati</taxon>
        <taxon>Cyanobacteriota</taxon>
        <taxon>Cyanophyceae</taxon>
        <taxon>Oscillatoriophycideae</taxon>
        <taxon>Chroococcales</taxon>
        <taxon>Aphanothecaceae</taxon>
        <taxon>Gloeothece</taxon>
        <taxon>Gloeothece verrucosa</taxon>
    </lineage>
</organism>
<dbReference type="EMBL" id="CP002198">
    <property type="protein sequence ID" value="ADN16474.1"/>
    <property type="molecule type" value="Genomic_DNA"/>
</dbReference>
<dbReference type="RefSeq" id="WP_013324084.1">
    <property type="nucleotide sequence ID" value="NC_014501.1"/>
</dbReference>
<dbReference type="AlphaFoldDB" id="E0U6Y1"/>
<evidence type="ECO:0000313" key="3">
    <source>
        <dbReference type="Proteomes" id="UP000008206"/>
    </source>
</evidence>
<dbReference type="STRING" id="497965.Cyan7822_4098"/>
<keyword evidence="3" id="KW-1185">Reference proteome</keyword>
<name>E0U6Y1_GLOV7</name>
<dbReference type="EMBL" id="CP002198">
    <property type="protein sequence ID" value="ADN16018.1"/>
    <property type="molecule type" value="Genomic_DNA"/>
</dbReference>
<dbReference type="HOGENOM" id="CLU_2022895_0_0_3"/>
<evidence type="ECO:0000313" key="1">
    <source>
        <dbReference type="EMBL" id="ADN16018.1"/>
    </source>
</evidence>
<dbReference type="KEGG" id="cyj:Cyan7822_4098"/>
<reference evidence="1" key="1">
    <citation type="submission" date="2010-09" db="EMBL/GenBank/DDBJ databases">
        <title>Complete sequence of Chromosome of Cyanothece sp. PCC 7822.</title>
        <authorList>
            <consortium name="US DOE Joint Genome Institute"/>
            <person name="Lucas S."/>
            <person name="Copeland A."/>
            <person name="Lapidus A."/>
            <person name="Cheng J.-F."/>
            <person name="Bruce D."/>
            <person name="Goodwin L."/>
            <person name="Pitluck S."/>
            <person name="Saunders E."/>
            <person name="Brettin T."/>
            <person name="Detter J.C."/>
            <person name="Han C."/>
            <person name="Land M."/>
            <person name="Hauser L."/>
            <person name="Chang Y.-J."/>
            <person name="Jeffries C."/>
            <person name="Kyrpides N."/>
            <person name="Ivanova N."/>
            <person name="Mikhailova N."/>
            <person name="Pakrasi H."/>
            <person name="Sherman L."/>
            <person name="Woyke T."/>
        </authorList>
    </citation>
    <scope>NUCLEOTIDE SEQUENCE</scope>
    <source>
        <strain evidence="1">PCC 7822</strain>
    </source>
</reference>
<proteinExistence type="predicted"/>
<evidence type="ECO:0000313" key="2">
    <source>
        <dbReference type="EMBL" id="ADN16474.1"/>
    </source>
</evidence>
<reference evidence="3" key="2">
    <citation type="journal article" date="2011" name="MBio">
        <title>Novel metabolic attributes of the genus Cyanothece, comprising a group of unicellular nitrogen-fixing Cyanobacteria.</title>
        <authorList>
            <person name="Bandyopadhyay A."/>
            <person name="Elvitigala T."/>
            <person name="Welsh E."/>
            <person name="Stockel J."/>
            <person name="Liberton M."/>
            <person name="Min H."/>
            <person name="Sherman L.A."/>
            <person name="Pakrasi H.B."/>
        </authorList>
    </citation>
    <scope>NUCLEOTIDE SEQUENCE [LARGE SCALE GENOMIC DNA]</scope>
    <source>
        <strain evidence="3">PCC 7822</strain>
    </source>
</reference>
<accession>E0U6Y1</accession>